<dbReference type="Proteomes" id="UP000198771">
    <property type="component" value="Unassembled WGS sequence"/>
</dbReference>
<feature type="modified residue" description="4-aspartylphosphate" evidence="4">
    <location>
        <position position="55"/>
    </location>
</feature>
<dbReference type="SUPFAM" id="SSF52172">
    <property type="entry name" value="CheY-like"/>
    <property type="match status" value="1"/>
</dbReference>
<dbReference type="InterPro" id="IPR001789">
    <property type="entry name" value="Sig_transdc_resp-reg_receiver"/>
</dbReference>
<dbReference type="PANTHER" id="PTHR48111:SF40">
    <property type="entry name" value="PHOSPHATE REGULON TRANSCRIPTIONAL REGULATORY PROTEIN PHOB"/>
    <property type="match status" value="1"/>
</dbReference>
<keyword evidence="1 4" id="KW-0597">Phosphoprotein</keyword>
<dbReference type="GO" id="GO:0000156">
    <property type="term" value="F:phosphorelay response regulator activity"/>
    <property type="evidence" value="ECO:0007669"/>
    <property type="project" value="TreeGrafter"/>
</dbReference>
<evidence type="ECO:0000313" key="7">
    <source>
        <dbReference type="Proteomes" id="UP000198771"/>
    </source>
</evidence>
<evidence type="ECO:0000256" key="2">
    <source>
        <dbReference type="ARBA" id="ARBA00023012"/>
    </source>
</evidence>
<dbReference type="SMART" id="SM00448">
    <property type="entry name" value="REC"/>
    <property type="match status" value="1"/>
</dbReference>
<dbReference type="PROSITE" id="PS50110">
    <property type="entry name" value="RESPONSE_REGULATORY"/>
    <property type="match status" value="1"/>
</dbReference>
<dbReference type="GO" id="GO:0006355">
    <property type="term" value="P:regulation of DNA-templated transcription"/>
    <property type="evidence" value="ECO:0007669"/>
    <property type="project" value="TreeGrafter"/>
</dbReference>
<protein>
    <submittedName>
        <fullName evidence="6">Response regulator receiver domain-containing protein</fullName>
    </submittedName>
</protein>
<dbReference type="AlphaFoldDB" id="A0A1G6D6I8"/>
<keyword evidence="7" id="KW-1185">Reference proteome</keyword>
<evidence type="ECO:0000259" key="5">
    <source>
        <dbReference type="PROSITE" id="PS50110"/>
    </source>
</evidence>
<dbReference type="GO" id="GO:0005829">
    <property type="term" value="C:cytosol"/>
    <property type="evidence" value="ECO:0007669"/>
    <property type="project" value="TreeGrafter"/>
</dbReference>
<dbReference type="PANTHER" id="PTHR48111">
    <property type="entry name" value="REGULATOR OF RPOS"/>
    <property type="match status" value="1"/>
</dbReference>
<dbReference type="InterPro" id="IPR039420">
    <property type="entry name" value="WalR-like"/>
</dbReference>
<dbReference type="EMBL" id="FMXO01000010">
    <property type="protein sequence ID" value="SDB40720.1"/>
    <property type="molecule type" value="Genomic_DNA"/>
</dbReference>
<keyword evidence="2" id="KW-0902">Two-component regulatory system</keyword>
<name>A0A1G6D6I8_9BACT</name>
<dbReference type="Gene3D" id="3.40.50.2300">
    <property type="match status" value="1"/>
</dbReference>
<reference evidence="6 7" key="1">
    <citation type="submission" date="2016-10" db="EMBL/GenBank/DDBJ databases">
        <authorList>
            <person name="de Groot N.N."/>
        </authorList>
    </citation>
    <scope>NUCLEOTIDE SEQUENCE [LARGE SCALE GENOMIC DNA]</scope>
    <source>
        <strain evidence="6 7">ASO4-2</strain>
    </source>
</reference>
<evidence type="ECO:0000256" key="3">
    <source>
        <dbReference type="ARBA" id="ARBA00023125"/>
    </source>
</evidence>
<feature type="domain" description="Response regulatory" evidence="5">
    <location>
        <begin position="6"/>
        <end position="120"/>
    </location>
</feature>
<evidence type="ECO:0000256" key="1">
    <source>
        <dbReference type="ARBA" id="ARBA00022553"/>
    </source>
</evidence>
<dbReference type="STRING" id="617002.SAMN05660653_01960"/>
<gene>
    <name evidence="6" type="ORF">SAMN05660653_01960</name>
</gene>
<keyword evidence="3" id="KW-0238">DNA-binding</keyword>
<organism evidence="6 7">
    <name type="scientific">Desulfonatronum thiosulfatophilum</name>
    <dbReference type="NCBI Taxonomy" id="617002"/>
    <lineage>
        <taxon>Bacteria</taxon>
        <taxon>Pseudomonadati</taxon>
        <taxon>Thermodesulfobacteriota</taxon>
        <taxon>Desulfovibrionia</taxon>
        <taxon>Desulfovibrionales</taxon>
        <taxon>Desulfonatronaceae</taxon>
        <taxon>Desulfonatronum</taxon>
    </lineage>
</organism>
<dbReference type="Pfam" id="PF00072">
    <property type="entry name" value="Response_reg"/>
    <property type="match status" value="1"/>
</dbReference>
<dbReference type="GO" id="GO:0032993">
    <property type="term" value="C:protein-DNA complex"/>
    <property type="evidence" value="ECO:0007669"/>
    <property type="project" value="TreeGrafter"/>
</dbReference>
<dbReference type="InterPro" id="IPR011006">
    <property type="entry name" value="CheY-like_superfamily"/>
</dbReference>
<dbReference type="GO" id="GO:0000976">
    <property type="term" value="F:transcription cis-regulatory region binding"/>
    <property type="evidence" value="ECO:0007669"/>
    <property type="project" value="TreeGrafter"/>
</dbReference>
<proteinExistence type="predicted"/>
<accession>A0A1G6D6I8</accession>
<evidence type="ECO:0000256" key="4">
    <source>
        <dbReference type="PROSITE-ProRule" id="PRU00169"/>
    </source>
</evidence>
<sequence length="133" mass="14941">MAEKMRILFVDDEVAYLSTIIKRLKSRGYQVHGAASGAEALEYLHLHDVDVVVMDVKMPGMDGLSVLREMKRSWPLMEVIMLTGHASVESGIQGMEMGAFDYVMKPARLEELLQKLQQAYERRSLAIAQSVAL</sequence>
<evidence type="ECO:0000313" key="6">
    <source>
        <dbReference type="EMBL" id="SDB40720.1"/>
    </source>
</evidence>